<dbReference type="RefSeq" id="WP_063673152.1">
    <property type="nucleotide sequence ID" value="NZ_CP014841.1"/>
</dbReference>
<sequence>MPADVHASVPTLLVDLGGTNVRFGVADPSRTDPLLKDSIRRYRVAEHESLVATAKQYLADTGLEVKRAVVAAAGRIEDGETVKVTNNPWAISARQTAAALDLDGVHLVNDFAAQSMAVTLLKGDDLVPVGPLPLPTIGAHDEQTFAIVGPGTGLGVGGLLVRQGHCSVLQTEGGHAGFAAHSPEDIAILDYLNHKYGRVSNERLICGQGLVNLYDAICHITGATAQPFKPEDITARAKDGSCPLCTRTVETFAGIFGSVAGDLVLTLGAWDGVYLTGGLIPILLPWLERGRFRERFEAKGRFRDIMEKVPTQAIMNPEPGLLGAAAIAIMESGRPLLGR</sequence>
<keyword evidence="4 5" id="KW-0067">ATP-binding</keyword>
<dbReference type="CDD" id="cd24008">
    <property type="entry name" value="ASKHA_NBD_GLK"/>
    <property type="match status" value="1"/>
</dbReference>
<keyword evidence="1 5" id="KW-0808">Transferase</keyword>
<evidence type="ECO:0000256" key="1">
    <source>
        <dbReference type="ARBA" id="ARBA00022679"/>
    </source>
</evidence>
<keyword evidence="5" id="KW-0963">Cytoplasm</keyword>
<comment type="similarity">
    <text evidence="5 6">Belongs to the bacterial glucokinase family.</text>
</comment>
<evidence type="ECO:0000256" key="4">
    <source>
        <dbReference type="ARBA" id="ARBA00022840"/>
    </source>
</evidence>
<dbReference type="EC" id="2.7.1.2" evidence="5"/>
<dbReference type="HAMAP" id="MF_00524">
    <property type="entry name" value="Glucokinase"/>
    <property type="match status" value="1"/>
</dbReference>
<keyword evidence="8" id="KW-1185">Reference proteome</keyword>
<gene>
    <name evidence="5" type="primary">glk</name>
    <name evidence="7" type="ORF">ATSB10_26070</name>
</gene>
<dbReference type="NCBIfam" id="TIGR00749">
    <property type="entry name" value="glk"/>
    <property type="match status" value="1"/>
</dbReference>
<dbReference type="SUPFAM" id="SSF53067">
    <property type="entry name" value="Actin-like ATPase domain"/>
    <property type="match status" value="1"/>
</dbReference>
<evidence type="ECO:0000313" key="8">
    <source>
        <dbReference type="Proteomes" id="UP000077255"/>
    </source>
</evidence>
<dbReference type="InterPro" id="IPR043129">
    <property type="entry name" value="ATPase_NBD"/>
</dbReference>
<dbReference type="GO" id="GO:0005524">
    <property type="term" value="F:ATP binding"/>
    <property type="evidence" value="ECO:0007669"/>
    <property type="project" value="UniProtKB-UniRule"/>
</dbReference>
<dbReference type="GO" id="GO:0004340">
    <property type="term" value="F:glucokinase activity"/>
    <property type="evidence" value="ECO:0007669"/>
    <property type="project" value="UniProtKB-UniRule"/>
</dbReference>
<dbReference type="GO" id="GO:0006096">
    <property type="term" value="P:glycolytic process"/>
    <property type="evidence" value="ECO:0007669"/>
    <property type="project" value="UniProtKB-UniRule"/>
</dbReference>
<dbReference type="PANTHER" id="PTHR47690:SF1">
    <property type="entry name" value="GLUCOKINASE"/>
    <property type="match status" value="1"/>
</dbReference>
<evidence type="ECO:0000256" key="3">
    <source>
        <dbReference type="ARBA" id="ARBA00022777"/>
    </source>
</evidence>
<reference evidence="7 8" key="1">
    <citation type="submission" date="2016-02" db="EMBL/GenBank/DDBJ databases">
        <title>Complete genome sequencing and analysis of ATSB10, Dyella thiooxydans isolated from rhizosphere soil of sunflower (Helianthus annuus L.).</title>
        <authorList>
            <person name="Lee Y."/>
            <person name="Hwangbo K."/>
            <person name="Chung H."/>
            <person name="Yoo J."/>
            <person name="Kim K.Y."/>
            <person name="Sa T.M."/>
            <person name="Um Y."/>
            <person name="Madhaiyan M."/>
        </authorList>
    </citation>
    <scope>NUCLEOTIDE SEQUENCE [LARGE SCALE GENOMIC DNA]</scope>
    <source>
        <strain evidence="7 8">ATSB10</strain>
    </source>
</reference>
<dbReference type="AlphaFoldDB" id="A0A160N2D8"/>
<comment type="caution">
    <text evidence="5">Lacks conserved residue(s) required for the propagation of feature annotation.</text>
</comment>
<dbReference type="InterPro" id="IPR050201">
    <property type="entry name" value="Bacterial_glucokinase"/>
</dbReference>
<proteinExistence type="inferred from homology"/>
<organism evidence="7 8">
    <name type="scientific">Dyella thiooxydans</name>
    <dbReference type="NCBI Taxonomy" id="445710"/>
    <lineage>
        <taxon>Bacteria</taxon>
        <taxon>Pseudomonadati</taxon>
        <taxon>Pseudomonadota</taxon>
        <taxon>Gammaproteobacteria</taxon>
        <taxon>Lysobacterales</taxon>
        <taxon>Rhodanobacteraceae</taxon>
        <taxon>Dyella</taxon>
    </lineage>
</organism>
<protein>
    <recommendedName>
        <fullName evidence="5">Glucokinase</fullName>
        <ecNumber evidence="5">2.7.1.2</ecNumber>
    </recommendedName>
    <alternativeName>
        <fullName evidence="5">Glucose kinase</fullName>
    </alternativeName>
</protein>
<dbReference type="Gene3D" id="3.30.420.40">
    <property type="match status" value="1"/>
</dbReference>
<accession>A0A160N2D8</accession>
<dbReference type="STRING" id="445710.ATSB10_26070"/>
<dbReference type="PANTHER" id="PTHR47690">
    <property type="entry name" value="GLUCOKINASE"/>
    <property type="match status" value="1"/>
</dbReference>
<keyword evidence="2 5" id="KW-0547">Nucleotide-binding</keyword>
<keyword evidence="3 5" id="KW-0418">Kinase</keyword>
<dbReference type="GO" id="GO:0005829">
    <property type="term" value="C:cytosol"/>
    <property type="evidence" value="ECO:0007669"/>
    <property type="project" value="TreeGrafter"/>
</dbReference>
<evidence type="ECO:0000256" key="2">
    <source>
        <dbReference type="ARBA" id="ARBA00022741"/>
    </source>
</evidence>
<dbReference type="EMBL" id="CP014841">
    <property type="protein sequence ID" value="AND70061.1"/>
    <property type="molecule type" value="Genomic_DNA"/>
</dbReference>
<comment type="subcellular location">
    <subcellularLocation>
        <location evidence="5">Cytoplasm</location>
    </subcellularLocation>
</comment>
<dbReference type="KEGG" id="dtx:ATSB10_26070"/>
<dbReference type="InterPro" id="IPR003836">
    <property type="entry name" value="Glucokinase"/>
</dbReference>
<comment type="catalytic activity">
    <reaction evidence="5">
        <text>D-glucose + ATP = D-glucose 6-phosphate + ADP + H(+)</text>
        <dbReference type="Rhea" id="RHEA:17825"/>
        <dbReference type="ChEBI" id="CHEBI:4167"/>
        <dbReference type="ChEBI" id="CHEBI:15378"/>
        <dbReference type="ChEBI" id="CHEBI:30616"/>
        <dbReference type="ChEBI" id="CHEBI:61548"/>
        <dbReference type="ChEBI" id="CHEBI:456216"/>
        <dbReference type="EC" id="2.7.1.2"/>
    </reaction>
</comment>
<dbReference type="NCBIfam" id="NF009073">
    <property type="entry name" value="PRK12408.1"/>
    <property type="match status" value="1"/>
</dbReference>
<keyword evidence="5" id="KW-0324">Glycolysis</keyword>
<evidence type="ECO:0000256" key="6">
    <source>
        <dbReference type="RuleBase" id="RU004046"/>
    </source>
</evidence>
<dbReference type="GO" id="GO:0005536">
    <property type="term" value="F:D-glucose binding"/>
    <property type="evidence" value="ECO:0007669"/>
    <property type="project" value="InterPro"/>
</dbReference>
<dbReference type="OrthoDB" id="9800595at2"/>
<dbReference type="Gene3D" id="3.40.367.20">
    <property type="match status" value="1"/>
</dbReference>
<dbReference type="PATRIC" id="fig|445710.3.peg.2599"/>
<name>A0A160N2D8_9GAMM</name>
<dbReference type="Pfam" id="PF02685">
    <property type="entry name" value="Glucokinase"/>
    <property type="match status" value="1"/>
</dbReference>
<dbReference type="Proteomes" id="UP000077255">
    <property type="component" value="Chromosome"/>
</dbReference>
<evidence type="ECO:0000256" key="5">
    <source>
        <dbReference type="HAMAP-Rule" id="MF_00524"/>
    </source>
</evidence>
<evidence type="ECO:0000313" key="7">
    <source>
        <dbReference type="EMBL" id="AND70061.1"/>
    </source>
</evidence>